<dbReference type="Pfam" id="PF21294">
    <property type="entry name" value="Polysacc_lyase_14"/>
    <property type="match status" value="1"/>
</dbReference>
<keyword evidence="2" id="KW-0732">Signal</keyword>
<dbReference type="OrthoDB" id="2395160at2759"/>
<organism evidence="4 5">
    <name type="scientific">Schizophyllum amplum</name>
    <dbReference type="NCBI Taxonomy" id="97359"/>
    <lineage>
        <taxon>Eukaryota</taxon>
        <taxon>Fungi</taxon>
        <taxon>Dikarya</taxon>
        <taxon>Basidiomycota</taxon>
        <taxon>Agaricomycotina</taxon>
        <taxon>Agaricomycetes</taxon>
        <taxon>Agaricomycetidae</taxon>
        <taxon>Agaricales</taxon>
        <taxon>Schizophyllaceae</taxon>
        <taxon>Schizophyllum</taxon>
    </lineage>
</organism>
<dbReference type="GO" id="GO:0016829">
    <property type="term" value="F:lyase activity"/>
    <property type="evidence" value="ECO:0007669"/>
    <property type="project" value="UniProtKB-KW"/>
</dbReference>
<proteinExistence type="predicted"/>
<feature type="region of interest" description="Disordered" evidence="1">
    <location>
        <begin position="78"/>
        <end position="97"/>
    </location>
</feature>
<dbReference type="PANTHER" id="PTHR40124">
    <property type="match status" value="1"/>
</dbReference>
<comment type="caution">
    <text evidence="4">The sequence shown here is derived from an EMBL/GenBank/DDBJ whole genome shotgun (WGS) entry which is preliminary data.</text>
</comment>
<evidence type="ECO:0000259" key="3">
    <source>
        <dbReference type="Pfam" id="PF21294"/>
    </source>
</evidence>
<feature type="chain" id="PRO_5021781079" evidence="2">
    <location>
        <begin position="22"/>
        <end position="362"/>
    </location>
</feature>
<dbReference type="STRING" id="97359.A0A550CZ32"/>
<dbReference type="AlphaFoldDB" id="A0A550CZ32"/>
<dbReference type="EMBL" id="VDMD01000001">
    <property type="protein sequence ID" value="TRM70051.1"/>
    <property type="molecule type" value="Genomic_DNA"/>
</dbReference>
<gene>
    <name evidence="4" type="ORF">BD626DRAFT_476146</name>
</gene>
<dbReference type="PANTHER" id="PTHR40124:SF1">
    <property type="entry name" value="DISAGGREGATASE RELATED REPEAT PROTEIN"/>
    <property type="match status" value="1"/>
</dbReference>
<dbReference type="Proteomes" id="UP000320762">
    <property type="component" value="Unassembled WGS sequence"/>
</dbReference>
<dbReference type="InterPro" id="IPR048958">
    <property type="entry name" value="Polysacc_lyase_14"/>
</dbReference>
<evidence type="ECO:0000313" key="4">
    <source>
        <dbReference type="EMBL" id="TRM70051.1"/>
    </source>
</evidence>
<protein>
    <submittedName>
        <fullName evidence="4">Polysaccharide lyase family 14 protein</fullName>
    </submittedName>
</protein>
<reference evidence="4 5" key="1">
    <citation type="journal article" date="2019" name="New Phytol.">
        <title>Comparative genomics reveals unique wood-decay strategies and fruiting body development in the Schizophyllaceae.</title>
        <authorList>
            <person name="Almasi E."/>
            <person name="Sahu N."/>
            <person name="Krizsan K."/>
            <person name="Balint B."/>
            <person name="Kovacs G.M."/>
            <person name="Kiss B."/>
            <person name="Cseklye J."/>
            <person name="Drula E."/>
            <person name="Henrissat B."/>
            <person name="Nagy I."/>
            <person name="Chovatia M."/>
            <person name="Adam C."/>
            <person name="LaButti K."/>
            <person name="Lipzen A."/>
            <person name="Riley R."/>
            <person name="Grigoriev I.V."/>
            <person name="Nagy L.G."/>
        </authorList>
    </citation>
    <scope>NUCLEOTIDE SEQUENCE [LARGE SCALE GENOMIC DNA]</scope>
    <source>
        <strain evidence="4 5">NL-1724</strain>
    </source>
</reference>
<evidence type="ECO:0000256" key="1">
    <source>
        <dbReference type="SAM" id="MobiDB-lite"/>
    </source>
</evidence>
<evidence type="ECO:0000256" key="2">
    <source>
        <dbReference type="SAM" id="SignalP"/>
    </source>
</evidence>
<dbReference type="Gene3D" id="2.60.120.200">
    <property type="match status" value="1"/>
</dbReference>
<sequence length="362" mass="38218">MSSSTLAFALAILALAPPTACQTPAASLASFYSLTTSTAFPFPTATMSPDDAQDLLTSRWGLIKGRIQDGNDTLAFVDDPFPDQPAPGSSEDTSSTSAPVLRVTYPAGSFSHSTGGAQFINLWNSTNASTAQFSDLDSSDIGFGSLLLEYEVAFDADFDWVQGGKLPGLRGGLDSTGCSGGSEPGVAAGDSCFSTRLMWRTEGAGEVYAYAPETESLCEQDDIICNDDYGVSMGRGRFGFQAGRWNRIAMLVQLNSPASASNGNIELYYNGQPVVTQQNLRLRATSAVSANGLFFSTFFGGSDESWATPNTTHTYFRNMRMWGSVEASNSTGSVNRASRNGGPDVLAVMLAMGLAVAAAWVL</sequence>
<keyword evidence="4" id="KW-0456">Lyase</keyword>
<keyword evidence="5" id="KW-1185">Reference proteome</keyword>
<evidence type="ECO:0000313" key="5">
    <source>
        <dbReference type="Proteomes" id="UP000320762"/>
    </source>
</evidence>
<feature type="domain" description="Polysaccharide lyase 14" evidence="3">
    <location>
        <begin position="95"/>
        <end position="319"/>
    </location>
</feature>
<accession>A0A550CZ32</accession>
<name>A0A550CZ32_9AGAR</name>
<feature type="signal peptide" evidence="2">
    <location>
        <begin position="1"/>
        <end position="21"/>
    </location>
</feature>